<dbReference type="PROSITE" id="PS50928">
    <property type="entry name" value="ABC_TM1"/>
    <property type="match status" value="1"/>
</dbReference>
<evidence type="ECO:0000256" key="5">
    <source>
        <dbReference type="ARBA" id="ARBA00022989"/>
    </source>
</evidence>
<dbReference type="PANTHER" id="PTHR43163:SF6">
    <property type="entry name" value="DIPEPTIDE TRANSPORT SYSTEM PERMEASE PROTEIN DPPB-RELATED"/>
    <property type="match status" value="1"/>
</dbReference>
<protein>
    <submittedName>
        <fullName evidence="9">ABC transporter permease</fullName>
    </submittedName>
</protein>
<dbReference type="Pfam" id="PF19300">
    <property type="entry name" value="BPD_transp_1_N"/>
    <property type="match status" value="1"/>
</dbReference>
<dbReference type="CDD" id="cd06261">
    <property type="entry name" value="TM_PBP2"/>
    <property type="match status" value="1"/>
</dbReference>
<feature type="domain" description="ABC transmembrane type-1" evidence="8">
    <location>
        <begin position="95"/>
        <end position="300"/>
    </location>
</feature>
<comment type="subcellular location">
    <subcellularLocation>
        <location evidence="1 7">Cell membrane</location>
        <topology evidence="1 7">Multi-pass membrane protein</topology>
    </subcellularLocation>
</comment>
<dbReference type="GO" id="GO:0071916">
    <property type="term" value="F:dipeptide transmembrane transporter activity"/>
    <property type="evidence" value="ECO:0007669"/>
    <property type="project" value="TreeGrafter"/>
</dbReference>
<name>A0A9X1FVZ8_9RHOB</name>
<keyword evidence="4 7" id="KW-0812">Transmembrane</keyword>
<keyword evidence="10" id="KW-1185">Reference proteome</keyword>
<evidence type="ECO:0000256" key="4">
    <source>
        <dbReference type="ARBA" id="ARBA00022692"/>
    </source>
</evidence>
<dbReference type="InterPro" id="IPR045621">
    <property type="entry name" value="BPD_transp_1_N"/>
</dbReference>
<dbReference type="InterPro" id="IPR000515">
    <property type="entry name" value="MetI-like"/>
</dbReference>
<dbReference type="RefSeq" id="WP_219501934.1">
    <property type="nucleotide sequence ID" value="NZ_JAHXDN010000002.1"/>
</dbReference>
<feature type="transmembrane region" description="Helical" evidence="7">
    <location>
        <begin position="174"/>
        <end position="196"/>
    </location>
</feature>
<dbReference type="Pfam" id="PF00528">
    <property type="entry name" value="BPD_transp_1"/>
    <property type="match status" value="1"/>
</dbReference>
<evidence type="ECO:0000313" key="9">
    <source>
        <dbReference type="EMBL" id="MBW4708332.1"/>
    </source>
</evidence>
<keyword evidence="2 7" id="KW-0813">Transport</keyword>
<keyword evidence="6 7" id="KW-0472">Membrane</keyword>
<evidence type="ECO:0000256" key="7">
    <source>
        <dbReference type="RuleBase" id="RU363032"/>
    </source>
</evidence>
<comment type="similarity">
    <text evidence="7">Belongs to the binding-protein-dependent transport system permease family.</text>
</comment>
<feature type="transmembrane region" description="Helical" evidence="7">
    <location>
        <begin position="101"/>
        <end position="122"/>
    </location>
</feature>
<dbReference type="Proteomes" id="UP001138661">
    <property type="component" value="Unassembled WGS sequence"/>
</dbReference>
<comment type="caution">
    <text evidence="9">The sequence shown here is derived from an EMBL/GenBank/DDBJ whole genome shotgun (WGS) entry which is preliminary data.</text>
</comment>
<sequence>MLRYMLKRLVSLVLSLAVASLIIFAVIEIAPGDPASFMLGINAQPETLAALRAELGLDVSKAQRYVAWVGGMLTGDFGTSYTYRTPVAGMVADRIGVSIPLALYALVLSVVIAFPAGLYAAARRGRAGDLGVMGATQLGVAVPNFWFAMMLVLTFAINLRWFSAGGFPGWDDGVFAALKSLTLPAIALALPQAAILTRVMRSALLDVLGEDFMRTARAKGLSERQTLWRHGLRNALIPVLTIIGLQFSFLFAGTIIIEQVFYLPGLGRLIFQSISARDLIVVESVVMLVVFGVIVINFLVDLAYAVVDPRLRARA</sequence>
<evidence type="ECO:0000256" key="3">
    <source>
        <dbReference type="ARBA" id="ARBA00022475"/>
    </source>
</evidence>
<keyword evidence="5 7" id="KW-1133">Transmembrane helix</keyword>
<dbReference type="PANTHER" id="PTHR43163">
    <property type="entry name" value="DIPEPTIDE TRANSPORT SYSTEM PERMEASE PROTEIN DPPB-RELATED"/>
    <property type="match status" value="1"/>
</dbReference>
<dbReference type="AlphaFoldDB" id="A0A9X1FVZ8"/>
<evidence type="ECO:0000259" key="8">
    <source>
        <dbReference type="PROSITE" id="PS50928"/>
    </source>
</evidence>
<dbReference type="GO" id="GO:0005886">
    <property type="term" value="C:plasma membrane"/>
    <property type="evidence" value="ECO:0007669"/>
    <property type="project" value="UniProtKB-SubCell"/>
</dbReference>
<gene>
    <name evidence="9" type="ORF">KX928_11110</name>
</gene>
<evidence type="ECO:0000256" key="1">
    <source>
        <dbReference type="ARBA" id="ARBA00004651"/>
    </source>
</evidence>
<evidence type="ECO:0000313" key="10">
    <source>
        <dbReference type="Proteomes" id="UP001138661"/>
    </source>
</evidence>
<proteinExistence type="inferred from homology"/>
<dbReference type="EMBL" id="JAHXDN010000002">
    <property type="protein sequence ID" value="MBW4708332.1"/>
    <property type="molecule type" value="Genomic_DNA"/>
</dbReference>
<feature type="transmembrane region" description="Helical" evidence="7">
    <location>
        <begin position="235"/>
        <end position="257"/>
    </location>
</feature>
<evidence type="ECO:0000256" key="6">
    <source>
        <dbReference type="ARBA" id="ARBA00023136"/>
    </source>
</evidence>
<organism evidence="9 10">
    <name type="scientific">Roseobacter insulae</name>
    <dbReference type="NCBI Taxonomy" id="2859783"/>
    <lineage>
        <taxon>Bacteria</taxon>
        <taxon>Pseudomonadati</taxon>
        <taxon>Pseudomonadota</taxon>
        <taxon>Alphaproteobacteria</taxon>
        <taxon>Rhodobacterales</taxon>
        <taxon>Roseobacteraceae</taxon>
        <taxon>Roseobacter</taxon>
    </lineage>
</organism>
<evidence type="ECO:0000256" key="2">
    <source>
        <dbReference type="ARBA" id="ARBA00022448"/>
    </source>
</evidence>
<feature type="transmembrane region" description="Helical" evidence="7">
    <location>
        <begin position="285"/>
        <end position="307"/>
    </location>
</feature>
<accession>A0A9X1FVZ8</accession>
<feature type="transmembrane region" description="Helical" evidence="7">
    <location>
        <begin position="143"/>
        <end position="162"/>
    </location>
</feature>
<keyword evidence="3" id="KW-1003">Cell membrane</keyword>
<reference evidence="9" key="1">
    <citation type="submission" date="2021-07" db="EMBL/GenBank/DDBJ databases">
        <title>Roseobacter insulae sp. nov., isolated from a tidal flat.</title>
        <authorList>
            <person name="Park S."/>
            <person name="Yoon J.-H."/>
        </authorList>
    </citation>
    <scope>NUCLEOTIDE SEQUENCE</scope>
    <source>
        <strain evidence="9">YSTF-M11</strain>
    </source>
</reference>